<reference evidence="2 3" key="1">
    <citation type="submission" date="2020-08" db="EMBL/GenBank/DDBJ databases">
        <title>Genomic Encyclopedia of Type Strains, Phase IV (KMG-IV): sequencing the most valuable type-strain genomes for metagenomic binning, comparative biology and taxonomic classification.</title>
        <authorList>
            <person name="Goeker M."/>
        </authorList>
    </citation>
    <scope>NUCLEOTIDE SEQUENCE [LARGE SCALE GENOMIC DNA]</scope>
    <source>
        <strain evidence="2 3">DSM 26189</strain>
    </source>
</reference>
<dbReference type="EMBL" id="JACIDT010000045">
    <property type="protein sequence ID" value="MBB3928922.1"/>
    <property type="molecule type" value="Genomic_DNA"/>
</dbReference>
<comment type="caution">
    <text evidence="2">The sequence shown here is derived from an EMBL/GenBank/DDBJ whole genome shotgun (WGS) entry which is preliminary data.</text>
</comment>
<sequence>MSALAAAATLAEISGWSLTNLQLQKLLYLAQMFHIGAHGSPIFSEDFEAWKLGPVQPAVYRKAKMFGGRPIETLFTPERIVSGSGRDCIEQTYRDLGGLPASKLVSMTHWSKGAWAKNYDGHDAGSTIPKSDMLAEYNERVRLIRERNQAR</sequence>
<gene>
    <name evidence="2" type="ORF">GGR43_004667</name>
</gene>
<dbReference type="Pfam" id="PF13274">
    <property type="entry name" value="SocA_Panacea"/>
    <property type="match status" value="1"/>
</dbReference>
<dbReference type="Proteomes" id="UP000571950">
    <property type="component" value="Unassembled WGS sequence"/>
</dbReference>
<dbReference type="InterPro" id="IPR025272">
    <property type="entry name" value="SocA_Panacea"/>
</dbReference>
<name>A0A7W6BPE7_9SPHN</name>
<dbReference type="RefSeq" id="WP_188074050.1">
    <property type="nucleotide sequence ID" value="NZ_BSPS01000150.1"/>
</dbReference>
<accession>A0A7W6BPE7</accession>
<evidence type="ECO:0000259" key="1">
    <source>
        <dbReference type="Pfam" id="PF13274"/>
    </source>
</evidence>
<evidence type="ECO:0000313" key="2">
    <source>
        <dbReference type="EMBL" id="MBB3928922.1"/>
    </source>
</evidence>
<feature type="domain" description="Antitoxin SocA-like Panacea" evidence="1">
    <location>
        <begin position="23"/>
        <end position="115"/>
    </location>
</feature>
<dbReference type="AlphaFoldDB" id="A0A7W6BPE7"/>
<proteinExistence type="predicted"/>
<protein>
    <submittedName>
        <fullName evidence="2">Putative phage-associated protein</fullName>
    </submittedName>
</protein>
<organism evidence="2 3">
    <name type="scientific">Sphingobium jiangsuense</name>
    <dbReference type="NCBI Taxonomy" id="870476"/>
    <lineage>
        <taxon>Bacteria</taxon>
        <taxon>Pseudomonadati</taxon>
        <taxon>Pseudomonadota</taxon>
        <taxon>Alphaproteobacteria</taxon>
        <taxon>Sphingomonadales</taxon>
        <taxon>Sphingomonadaceae</taxon>
        <taxon>Sphingobium</taxon>
    </lineage>
</organism>
<keyword evidence="3" id="KW-1185">Reference proteome</keyword>
<evidence type="ECO:0000313" key="3">
    <source>
        <dbReference type="Proteomes" id="UP000571950"/>
    </source>
</evidence>